<dbReference type="EMBL" id="OM869662">
    <property type="protein sequence ID" value="UPW41764.1"/>
    <property type="molecule type" value="Genomic_DNA"/>
</dbReference>
<protein>
    <submittedName>
        <fullName evidence="2">Uncharacterized protein</fullName>
    </submittedName>
</protein>
<feature type="region of interest" description="Disordered" evidence="1">
    <location>
        <begin position="78"/>
        <end position="105"/>
    </location>
</feature>
<accession>A0A976N203</accession>
<reference evidence="2" key="1">
    <citation type="submission" date="2022-02" db="EMBL/GenBank/DDBJ databases">
        <title>Towards deciphering the DNA virus diversity associated with rodent species in the families Cricetidae and Heteromyidae.</title>
        <authorList>
            <person name="Lund M."/>
            <person name="Larsen B.B."/>
            <person name="Gryseels S."/>
            <person name="Kraberger S."/>
            <person name="Rowsey D.M."/>
            <person name="Steger L."/>
            <person name="Yule K.M."/>
            <person name="Upham N.S."/>
            <person name="Worobey M."/>
            <person name="Van Doorslaer K."/>
            <person name="Varsani A."/>
        </authorList>
    </citation>
    <scope>NUCLEOTIDE SEQUENCE</scope>
    <source>
        <strain evidence="2">NeonRodF7_14</strain>
    </source>
</reference>
<evidence type="ECO:0000313" key="2">
    <source>
        <dbReference type="EMBL" id="UPW41764.1"/>
    </source>
</evidence>
<evidence type="ECO:0000256" key="1">
    <source>
        <dbReference type="SAM" id="MobiDB-lite"/>
    </source>
</evidence>
<sequence length="105" mass="11914">MRTFFNQRLSDFEQLDSESLTIPDMSLSVREILQRFTRGQMEVPDIETGEDEDFEDYNGFDDLSDAVDAYRHGAGTLAVLSQSEEPRQVDTESSAATEKNEPSEQ</sequence>
<organism evidence="2">
    <name type="scientific">Peromfec virus RodF7_14</name>
    <dbReference type="NCBI Taxonomy" id="2929349"/>
    <lineage>
        <taxon>Viruses</taxon>
        <taxon>Monodnaviria</taxon>
        <taxon>Sangervirae</taxon>
        <taxon>Phixviricota</taxon>
        <taxon>Malgrandaviricetes</taxon>
        <taxon>Petitvirales</taxon>
        <taxon>Microviridae</taxon>
    </lineage>
</organism>
<proteinExistence type="predicted"/>
<name>A0A976N203_9VIRU</name>